<feature type="region of interest" description="Disordered" evidence="1">
    <location>
        <begin position="501"/>
        <end position="525"/>
    </location>
</feature>
<dbReference type="Pfam" id="PF05136">
    <property type="entry name" value="Phage_portal_2"/>
    <property type="match status" value="1"/>
</dbReference>
<dbReference type="RefSeq" id="WP_145176780.1">
    <property type="nucleotide sequence ID" value="NZ_CP036525.1"/>
</dbReference>
<dbReference type="EMBL" id="CP036525">
    <property type="protein sequence ID" value="QDT08005.1"/>
    <property type="molecule type" value="Genomic_DNA"/>
</dbReference>
<name>A0A517NLJ6_9BACT</name>
<feature type="region of interest" description="Disordered" evidence="1">
    <location>
        <begin position="1"/>
        <end position="29"/>
    </location>
</feature>
<proteinExistence type="predicted"/>
<dbReference type="InterPro" id="IPR006429">
    <property type="entry name" value="Phage_lambda_portal"/>
</dbReference>
<dbReference type="AlphaFoldDB" id="A0A517NLJ6"/>
<evidence type="ECO:0000313" key="2">
    <source>
        <dbReference type="EMBL" id="QDT08005.1"/>
    </source>
</evidence>
<sequence length="525" mass="58699">MANASLSWSIDCSSSVPSAPVDVRQPEVTPDGLTVTRGWEAARTDRVNADHWKGANGDPIDHDLAFDLPTLRARSVHEYENNPNVEGVVGTHAVDLVGPDGPQLEVRSDNDAYNDRQESLWREWTELCDYNCEMGLPEIMALWTRQIWTHGSLLGQDATADPDTPGYDFPAKFRIHAISSDRLETPWHMHGNPNIAFGVKRTRSGRAEEYYISQPRNHGAWQIETGEFARIPARNIYHGFLKHFPDQTCGYPLLSSALPMIGELRDFDRSVLDAARMAADESGWFINLNPDGPKFANVDPVTGEDQGSFEVKHKRMTTRAAPPGWDRRNNEATHPMAEYVGFRKERMAEIGRAASIPLMLIRLDSSGHNYSSARFDHEYYIRHLQMWQSWMARRFLTPMIKTLATELHRSGALQRPPAGGVRYAFNFKPPPQVDPTKWRGEEKIGLANKTLTFAEACRRNNQQEDDVIASWVRTFNKLKASGLSDEQAAMFVNSWMGGKGTAGPSTGRGTGGATGIPNAARNNQA</sequence>
<dbReference type="Proteomes" id="UP000318538">
    <property type="component" value="Chromosome"/>
</dbReference>
<feature type="compositionally biased region" description="Gly residues" evidence="1">
    <location>
        <begin position="501"/>
        <end position="514"/>
    </location>
</feature>
<protein>
    <submittedName>
        <fullName evidence="2">Phage portal protein, lambda family</fullName>
    </submittedName>
</protein>
<dbReference type="GO" id="GO:0019068">
    <property type="term" value="P:virion assembly"/>
    <property type="evidence" value="ECO:0007669"/>
    <property type="project" value="InterPro"/>
</dbReference>
<organism evidence="2 3">
    <name type="scientific">Rubripirellula lacrimiformis</name>
    <dbReference type="NCBI Taxonomy" id="1930273"/>
    <lineage>
        <taxon>Bacteria</taxon>
        <taxon>Pseudomonadati</taxon>
        <taxon>Planctomycetota</taxon>
        <taxon>Planctomycetia</taxon>
        <taxon>Pirellulales</taxon>
        <taxon>Pirellulaceae</taxon>
        <taxon>Rubripirellula</taxon>
    </lineage>
</organism>
<feature type="compositionally biased region" description="Polar residues" evidence="1">
    <location>
        <begin position="1"/>
        <end position="17"/>
    </location>
</feature>
<evidence type="ECO:0000256" key="1">
    <source>
        <dbReference type="SAM" id="MobiDB-lite"/>
    </source>
</evidence>
<dbReference type="KEGG" id="rlc:K227x_64350"/>
<reference evidence="2 3" key="1">
    <citation type="submission" date="2019-02" db="EMBL/GenBank/DDBJ databases">
        <title>Deep-cultivation of Planctomycetes and their phenomic and genomic characterization uncovers novel biology.</title>
        <authorList>
            <person name="Wiegand S."/>
            <person name="Jogler M."/>
            <person name="Boedeker C."/>
            <person name="Pinto D."/>
            <person name="Vollmers J."/>
            <person name="Rivas-Marin E."/>
            <person name="Kohn T."/>
            <person name="Peeters S.H."/>
            <person name="Heuer A."/>
            <person name="Rast P."/>
            <person name="Oberbeckmann S."/>
            <person name="Bunk B."/>
            <person name="Jeske O."/>
            <person name="Meyerdierks A."/>
            <person name="Storesund J.E."/>
            <person name="Kallscheuer N."/>
            <person name="Luecker S."/>
            <person name="Lage O.M."/>
            <person name="Pohl T."/>
            <person name="Merkel B.J."/>
            <person name="Hornburger P."/>
            <person name="Mueller R.-W."/>
            <person name="Bruemmer F."/>
            <person name="Labrenz M."/>
            <person name="Spormann A.M."/>
            <person name="Op den Camp H."/>
            <person name="Overmann J."/>
            <person name="Amann R."/>
            <person name="Jetten M.S.M."/>
            <person name="Mascher T."/>
            <person name="Medema M.H."/>
            <person name="Devos D.P."/>
            <person name="Kaster A.-K."/>
            <person name="Ovreas L."/>
            <person name="Rohde M."/>
            <person name="Galperin M.Y."/>
            <person name="Jogler C."/>
        </authorList>
    </citation>
    <scope>NUCLEOTIDE SEQUENCE [LARGE SCALE GENOMIC DNA]</scope>
    <source>
        <strain evidence="2 3">K22_7</strain>
    </source>
</reference>
<keyword evidence="3" id="KW-1185">Reference proteome</keyword>
<accession>A0A517NLJ6</accession>
<gene>
    <name evidence="2" type="ORF">K227x_64350</name>
</gene>
<dbReference type="OrthoDB" id="240179at2"/>
<dbReference type="GO" id="GO:0005198">
    <property type="term" value="F:structural molecule activity"/>
    <property type="evidence" value="ECO:0007669"/>
    <property type="project" value="InterPro"/>
</dbReference>
<evidence type="ECO:0000313" key="3">
    <source>
        <dbReference type="Proteomes" id="UP000318538"/>
    </source>
</evidence>